<evidence type="ECO:0000256" key="1">
    <source>
        <dbReference type="SAM" id="Phobius"/>
    </source>
</evidence>
<dbReference type="OrthoDB" id="9782250at2"/>
<feature type="transmembrane region" description="Helical" evidence="1">
    <location>
        <begin position="213"/>
        <end position="232"/>
    </location>
</feature>
<dbReference type="Pfam" id="PF02517">
    <property type="entry name" value="Rce1-like"/>
    <property type="match status" value="1"/>
</dbReference>
<dbReference type="PANTHER" id="PTHR36435">
    <property type="entry name" value="SLR1288 PROTEIN"/>
    <property type="match status" value="1"/>
</dbReference>
<dbReference type="STRING" id="221109.gene:10735569"/>
<organism evidence="3 4">
    <name type="scientific">Oceanobacillus iheyensis (strain DSM 14371 / CIP 107618 / JCM 11309 / KCTC 3954 / HTE831)</name>
    <dbReference type="NCBI Taxonomy" id="221109"/>
    <lineage>
        <taxon>Bacteria</taxon>
        <taxon>Bacillati</taxon>
        <taxon>Bacillota</taxon>
        <taxon>Bacilli</taxon>
        <taxon>Bacillales</taxon>
        <taxon>Bacillaceae</taxon>
        <taxon>Oceanobacillus</taxon>
    </lineage>
</organism>
<dbReference type="InterPro" id="IPR052710">
    <property type="entry name" value="CAAX_protease"/>
</dbReference>
<name>Q8ELB4_OCEIH</name>
<dbReference type="HOGENOM" id="CLU_098598_0_0_9"/>
<reference evidence="3 4" key="1">
    <citation type="journal article" date="2001" name="FEMS Microbiol. Lett.">
        <title>Oceanobacillus iheyensis gen. nov., sp. nov., a deep-sea extremely halotolerant and alkaliphilic species isolated from a depth of 1050 m on the Iheya Ridge.</title>
        <authorList>
            <person name="Lu J."/>
            <person name="Nogi Y."/>
            <person name="Takami H."/>
        </authorList>
    </citation>
    <scope>NUCLEOTIDE SEQUENCE [LARGE SCALE GENOMIC DNA]</scope>
    <source>
        <strain evidence="4">DSM 14371 / CIP 107618 / JCM 11309 / KCTC 3954 / HTE831</strain>
    </source>
</reference>
<evidence type="ECO:0000259" key="2">
    <source>
        <dbReference type="Pfam" id="PF02517"/>
    </source>
</evidence>
<protein>
    <submittedName>
        <fullName evidence="3">Hypothetical conserved protein</fullName>
    </submittedName>
</protein>
<feature type="transmembrane region" description="Helical" evidence="1">
    <location>
        <begin position="92"/>
        <end position="117"/>
    </location>
</feature>
<dbReference type="AlphaFoldDB" id="Q8ELB4"/>
<keyword evidence="1" id="KW-1133">Transmembrane helix</keyword>
<dbReference type="EMBL" id="BA000028">
    <property type="protein sequence ID" value="BAC15273.1"/>
    <property type="molecule type" value="Genomic_DNA"/>
</dbReference>
<keyword evidence="4" id="KW-1185">Reference proteome</keyword>
<feature type="domain" description="CAAX prenyl protease 2/Lysostaphin resistance protein A-like" evidence="2">
    <location>
        <begin position="137"/>
        <end position="225"/>
    </location>
</feature>
<dbReference type="InterPro" id="IPR003675">
    <property type="entry name" value="Rce1/LyrA-like_dom"/>
</dbReference>
<dbReference type="KEGG" id="oih:OB3317"/>
<accession>Q8ELB4</accession>
<dbReference type="eggNOG" id="COG1266">
    <property type="taxonomic scope" value="Bacteria"/>
</dbReference>
<feature type="transmembrane region" description="Helical" evidence="1">
    <location>
        <begin position="137"/>
        <end position="157"/>
    </location>
</feature>
<feature type="transmembrane region" description="Helical" evidence="1">
    <location>
        <begin position="18"/>
        <end position="37"/>
    </location>
</feature>
<keyword evidence="1" id="KW-0812">Transmembrane</keyword>
<evidence type="ECO:0000313" key="3">
    <source>
        <dbReference type="EMBL" id="BAC15273.1"/>
    </source>
</evidence>
<dbReference type="Proteomes" id="UP000000822">
    <property type="component" value="Chromosome"/>
</dbReference>
<reference evidence="3 4" key="2">
    <citation type="journal article" date="2002" name="Nucleic Acids Res.">
        <title>Genome sequence of Oceanobacillus iheyensis isolated from the Iheya Ridge and its unexpected adaptive capabilities to extreme environments.</title>
        <authorList>
            <person name="Takami H."/>
            <person name="Takaki Y."/>
            <person name="Uchiyama I."/>
        </authorList>
    </citation>
    <scope>NUCLEOTIDE SEQUENCE [LARGE SCALE GENOMIC DNA]</scope>
    <source>
        <strain evidence="4">DSM 14371 / CIP 107618 / JCM 11309 / KCTC 3954 / HTE831</strain>
    </source>
</reference>
<feature type="transmembrane region" description="Helical" evidence="1">
    <location>
        <begin position="169"/>
        <end position="193"/>
    </location>
</feature>
<gene>
    <name evidence="3" type="ordered locus">OB3317</name>
</gene>
<proteinExistence type="predicted"/>
<dbReference type="GO" id="GO:0080120">
    <property type="term" value="P:CAAX-box protein maturation"/>
    <property type="evidence" value="ECO:0007669"/>
    <property type="project" value="UniProtKB-ARBA"/>
</dbReference>
<dbReference type="PANTHER" id="PTHR36435:SF1">
    <property type="entry name" value="CAAX AMINO TERMINAL PROTEASE FAMILY PROTEIN"/>
    <property type="match status" value="1"/>
</dbReference>
<keyword evidence="1" id="KW-0472">Membrane</keyword>
<feature type="transmembrane region" description="Helical" evidence="1">
    <location>
        <begin position="49"/>
        <end position="71"/>
    </location>
</feature>
<sequence>MKSENSYFNQSAWSWKELFMLLTLVLVLIPFFIEYLLMNYLTEVFQNELYSGTLIGLIMSIIFTLGVYFIAIRPKSLSWKEVGFQRFSTSYWGPLIGWTMVLIIGSILLSVIVEWIFNMGTDNSKTDSLQTRLTTMNIVIAFVSAAIISPIYEEIFYRGFLYRWIRTKYGLLAGMLMSSFIFMLVHIPTFNSLPYTFLSGLIFAWTYEKTQSIYPAMIIHGLFNGLAILLTATV</sequence>
<dbReference type="GO" id="GO:0004175">
    <property type="term" value="F:endopeptidase activity"/>
    <property type="evidence" value="ECO:0007669"/>
    <property type="project" value="UniProtKB-ARBA"/>
</dbReference>
<evidence type="ECO:0000313" key="4">
    <source>
        <dbReference type="Proteomes" id="UP000000822"/>
    </source>
</evidence>